<evidence type="ECO:0000313" key="3">
    <source>
        <dbReference type="Proteomes" id="UP000639643"/>
    </source>
</evidence>
<feature type="compositionally biased region" description="Basic residues" evidence="1">
    <location>
        <begin position="361"/>
        <end position="370"/>
    </location>
</feature>
<feature type="compositionally biased region" description="Basic and acidic residues" evidence="1">
    <location>
        <begin position="191"/>
        <end position="207"/>
    </location>
</feature>
<gene>
    <name evidence="2" type="ORF">CMUS01_15326</name>
</gene>
<name>A0A8H6IXG7_9PEZI</name>
<feature type="region of interest" description="Disordered" evidence="1">
    <location>
        <begin position="351"/>
        <end position="403"/>
    </location>
</feature>
<organism evidence="2 3">
    <name type="scientific">Colletotrichum musicola</name>
    <dbReference type="NCBI Taxonomy" id="2175873"/>
    <lineage>
        <taxon>Eukaryota</taxon>
        <taxon>Fungi</taxon>
        <taxon>Dikarya</taxon>
        <taxon>Ascomycota</taxon>
        <taxon>Pezizomycotina</taxon>
        <taxon>Sordariomycetes</taxon>
        <taxon>Hypocreomycetidae</taxon>
        <taxon>Glomerellales</taxon>
        <taxon>Glomerellaceae</taxon>
        <taxon>Colletotrichum</taxon>
        <taxon>Colletotrichum orchidearum species complex</taxon>
    </lineage>
</organism>
<evidence type="ECO:0000313" key="2">
    <source>
        <dbReference type="EMBL" id="KAF6802537.1"/>
    </source>
</evidence>
<dbReference type="AlphaFoldDB" id="A0A8H6IXG7"/>
<feature type="region of interest" description="Disordered" evidence="1">
    <location>
        <begin position="179"/>
        <end position="210"/>
    </location>
</feature>
<comment type="caution">
    <text evidence="2">The sequence shown here is derived from an EMBL/GenBank/DDBJ whole genome shotgun (WGS) entry which is preliminary data.</text>
</comment>
<proteinExistence type="predicted"/>
<dbReference type="Proteomes" id="UP000639643">
    <property type="component" value="Unassembled WGS sequence"/>
</dbReference>
<accession>A0A8H6IXG7</accession>
<sequence>MAGHVPSPPRTTGAWQESDAQTAIRLAGSLHRGLPSLSLQPRSGARPTIGPLSKVVRWNRTRIGWRGRQHCSIVVWAIGRRERDALRAAGDTEVGLPVRPGAMSVAMANELFGLDKHDKEFRSRLWPWITTSARCASVVTCPMAEWRGEDPRQEFMCNGGEVQRLQPGQLSIGKMPRWMDGWDNKASSAEEQARDDNGGDVRGDRDGGGGSWPNPTALIACCLHQDDGTKGSRRSYSLIVLVPRPRLSDTENAAAVSTGSEAATPWCPMPSRLGHLIDNPYEGRSHSLLTGWENLDPFAGRNPKRVRRPGSKSTIISAVAVSCGQSSEPAQTPTNVGAIGQFCERYGYGTDPPTHGPRLNHSSKLRQLGRRSRDAAANLRRARRAEQTDIHEPVGDGPSADVSRQAKGLNFSIPSVTARRSLKRRPVTSLCRLKERGRGAAQRRAQEDWTKRSLCRVVGVSLRQPESSRGAM</sequence>
<evidence type="ECO:0000256" key="1">
    <source>
        <dbReference type="SAM" id="MobiDB-lite"/>
    </source>
</evidence>
<dbReference type="EMBL" id="WIGM01001259">
    <property type="protein sequence ID" value="KAF6802537.1"/>
    <property type="molecule type" value="Genomic_DNA"/>
</dbReference>
<protein>
    <submittedName>
        <fullName evidence="2">Uncharacterized protein</fullName>
    </submittedName>
</protein>
<feature type="compositionally biased region" description="Basic and acidic residues" evidence="1">
    <location>
        <begin position="384"/>
        <end position="394"/>
    </location>
</feature>
<keyword evidence="3" id="KW-1185">Reference proteome</keyword>
<reference evidence="2" key="1">
    <citation type="journal article" date="2020" name="Phytopathology">
        <title>Genome Sequence Resources of Colletotrichum truncatum, C. plurivorum, C. musicola, and C. sojae: Four Species Pathogenic to Soybean (Glycine max).</title>
        <authorList>
            <person name="Rogerio F."/>
            <person name="Boufleur T.R."/>
            <person name="Ciampi-Guillardi M."/>
            <person name="Sukno S.A."/>
            <person name="Thon M.R."/>
            <person name="Massola Junior N.S."/>
            <person name="Baroncelli R."/>
        </authorList>
    </citation>
    <scope>NUCLEOTIDE SEQUENCE</scope>
    <source>
        <strain evidence="2">LFN0074</strain>
    </source>
</reference>